<dbReference type="InterPro" id="IPR008147">
    <property type="entry name" value="Gln_synt_N"/>
</dbReference>
<gene>
    <name evidence="21" type="ORF">UT11_C0049G0004</name>
</gene>
<feature type="binding site" evidence="12">
    <location>
        <position position="314"/>
    </location>
    <ligand>
        <name>L-glutamate</name>
        <dbReference type="ChEBI" id="CHEBI:29985"/>
    </ligand>
</feature>
<dbReference type="InterPro" id="IPR027302">
    <property type="entry name" value="Gln_synth_N_conserv_site"/>
</dbReference>
<keyword evidence="10 14" id="KW-0460">Magnesium</keyword>
<dbReference type="PANTHER" id="PTHR43785">
    <property type="entry name" value="GAMMA-GLUTAMYLPUTRESCINE SYNTHETASE"/>
    <property type="match status" value="1"/>
</dbReference>
<sequence length="463" mass="51841">MAMLHFGGTIAKLENMNKEEILQTVSRENIKFIHLMFSDLTGMAKSVTIPSAKLPDALADGVWFDGSSIEGFARIAESDMLLKLDPGTFAILPWDGELGKEARIICDIAMPDSSPFQGDPRTILKNNLKKLSDLGFTYNLGPECEFFLLKKTQNENGQSKPNYPLEPHDEGGYFDYTTDLARIVRREISEALTQMGIKVETSHHEVAIGQHEIDFEYANALKAADNVMTFKIVVKAIAERHNLHATFMPKPIFGINGSGMHVHQSLFLDGKNIFFDQSGRYYLSATAQKFIAGQLQHAKEMSLVLSPLVNSYKRLVPGYEAPVYIAWGQQNRSALIRIPRYIEGRPSAVRAELRCPDPACNPYLAFAVMAACGLDGIEKSLMPPEPVEENIYQIDQESRITRGIQTLPSSLGEAITATKSSDIIKNVLGAHTFDRIIEAKEIEWDEYRKSVSQWEVERYLGIY</sequence>
<dbReference type="FunFam" id="3.30.590.10:FF:000003">
    <property type="entry name" value="Glutamine synthetase 2"/>
    <property type="match status" value="1"/>
</dbReference>
<feature type="binding site" evidence="14">
    <location>
        <position position="352"/>
    </location>
    <ligand>
        <name>Mg(2+)</name>
        <dbReference type="ChEBI" id="CHEBI:18420"/>
        <label>1</label>
    </ligand>
</feature>
<feature type="binding site" evidence="13">
    <location>
        <begin position="215"/>
        <end position="217"/>
    </location>
    <ligand>
        <name>ATP</name>
        <dbReference type="ChEBI" id="CHEBI:30616"/>
    </ligand>
</feature>
<dbReference type="SUPFAM" id="SSF55931">
    <property type="entry name" value="Glutamine synthetase/guanido kinase"/>
    <property type="match status" value="1"/>
</dbReference>
<feature type="binding site" evidence="14">
    <location>
        <position position="143"/>
    </location>
    <ligand>
        <name>Mg(2+)</name>
        <dbReference type="ChEBI" id="CHEBI:18420"/>
        <label>1</label>
    </ligand>
</feature>
<feature type="domain" description="GS beta-grasp" evidence="19">
    <location>
        <begin position="28"/>
        <end position="113"/>
    </location>
</feature>
<feature type="binding site" evidence="14">
    <location>
        <position position="145"/>
    </location>
    <ligand>
        <name>Mg(2+)</name>
        <dbReference type="ChEBI" id="CHEBI:18420"/>
        <label>1</label>
    </ligand>
</feature>
<feature type="domain" description="GS catalytic" evidence="20">
    <location>
        <begin position="120"/>
        <end position="463"/>
    </location>
</feature>
<feature type="binding site" evidence="12">
    <location>
        <position position="332"/>
    </location>
    <ligand>
        <name>L-glutamate</name>
        <dbReference type="ChEBI" id="CHEBI:29985"/>
    </ligand>
</feature>
<dbReference type="PROSITE" id="PS00181">
    <property type="entry name" value="GLNA_ATP"/>
    <property type="match status" value="1"/>
</dbReference>
<feature type="binding site" evidence="12">
    <location>
        <position position="320"/>
    </location>
    <ligand>
        <name>L-glutamate</name>
        <dbReference type="ChEBI" id="CHEBI:29985"/>
    </ligand>
</feature>
<dbReference type="Gene3D" id="3.30.590.10">
    <property type="entry name" value="Glutamine synthetase/guanido kinase, catalytic domain"/>
    <property type="match status" value="1"/>
</dbReference>
<keyword evidence="15" id="KW-0597">Phosphoprotein</keyword>
<dbReference type="Pfam" id="PF00120">
    <property type="entry name" value="Gln-synt_C"/>
    <property type="match status" value="1"/>
</dbReference>
<keyword evidence="9 13" id="KW-0067">ATP-binding</keyword>
<evidence type="ECO:0000256" key="17">
    <source>
        <dbReference type="RuleBase" id="RU000384"/>
    </source>
</evidence>
<evidence type="ECO:0000256" key="3">
    <source>
        <dbReference type="ARBA" id="ARBA00012937"/>
    </source>
</evidence>
<evidence type="ECO:0000256" key="7">
    <source>
        <dbReference type="ARBA" id="ARBA00022723"/>
    </source>
</evidence>
<evidence type="ECO:0000259" key="19">
    <source>
        <dbReference type="PROSITE" id="PS51986"/>
    </source>
</evidence>
<dbReference type="AlphaFoldDB" id="A0A0G0L9E2"/>
<evidence type="ECO:0000313" key="22">
    <source>
        <dbReference type="Proteomes" id="UP000033934"/>
    </source>
</evidence>
<accession>A0A0G0L9E2</accession>
<dbReference type="InterPro" id="IPR014746">
    <property type="entry name" value="Gln_synth/guanido_kin_cat_dom"/>
</dbReference>
<evidence type="ECO:0000256" key="13">
    <source>
        <dbReference type="PIRSR" id="PIRSR604809-2"/>
    </source>
</evidence>
<dbReference type="PANTHER" id="PTHR43785:SF12">
    <property type="entry name" value="TYPE-1 GLUTAMINE SYNTHETASE 2"/>
    <property type="match status" value="1"/>
</dbReference>
<feature type="modified residue" description="O-AMP-tyrosine" evidence="15">
    <location>
        <position position="392"/>
    </location>
</feature>
<dbReference type="SMART" id="SM01230">
    <property type="entry name" value="Gln-synt_C"/>
    <property type="match status" value="1"/>
</dbReference>
<dbReference type="Pfam" id="PF03951">
    <property type="entry name" value="Gln-synt_N"/>
    <property type="match status" value="1"/>
</dbReference>
<keyword evidence="6 18" id="KW-0436">Ligase</keyword>
<evidence type="ECO:0000256" key="12">
    <source>
        <dbReference type="PIRSR" id="PIRSR604809-1"/>
    </source>
</evidence>
<dbReference type="GO" id="GO:0005737">
    <property type="term" value="C:cytoplasm"/>
    <property type="evidence" value="ECO:0007669"/>
    <property type="project" value="UniProtKB-SubCell"/>
</dbReference>
<dbReference type="EC" id="6.3.1.2" evidence="3 18"/>
<feature type="binding site" evidence="14">
    <location>
        <position position="212"/>
    </location>
    <ligand>
        <name>Mg(2+)</name>
        <dbReference type="ChEBI" id="CHEBI:18420"/>
        <label>1</label>
    </ligand>
</feature>
<evidence type="ECO:0000256" key="6">
    <source>
        <dbReference type="ARBA" id="ARBA00022598"/>
    </source>
</evidence>
<evidence type="ECO:0000256" key="1">
    <source>
        <dbReference type="ARBA" id="ARBA00004496"/>
    </source>
</evidence>
<feature type="binding site" evidence="12">
    <location>
        <position position="354"/>
    </location>
    <ligand>
        <name>L-glutamate</name>
        <dbReference type="ChEBI" id="CHEBI:29985"/>
    </ligand>
</feature>
<organism evidence="21 22">
    <name type="scientific">Berkelbacteria bacterium GW2011_GWA2_38_9</name>
    <dbReference type="NCBI Taxonomy" id="1618334"/>
    <lineage>
        <taxon>Bacteria</taxon>
        <taxon>Candidatus Berkelbacteria</taxon>
    </lineage>
</organism>
<feature type="binding site" evidence="14">
    <location>
        <position position="205"/>
    </location>
    <ligand>
        <name>Mg(2+)</name>
        <dbReference type="ChEBI" id="CHEBI:18420"/>
        <label>1</label>
    </ligand>
</feature>
<keyword evidence="8 13" id="KW-0547">Nucleotide-binding</keyword>
<evidence type="ECO:0000313" key="21">
    <source>
        <dbReference type="EMBL" id="KKQ87592.1"/>
    </source>
</evidence>
<comment type="caution">
    <text evidence="21">The sequence shown here is derived from an EMBL/GenBank/DDBJ whole genome shotgun (WGS) entry which is preliminary data.</text>
</comment>
<evidence type="ECO:0000256" key="10">
    <source>
        <dbReference type="ARBA" id="ARBA00022842"/>
    </source>
</evidence>
<dbReference type="InterPro" id="IPR008146">
    <property type="entry name" value="Gln_synth_cat_dom"/>
</dbReference>
<evidence type="ECO:0000256" key="4">
    <source>
        <dbReference type="ARBA" id="ARBA00021364"/>
    </source>
</evidence>
<dbReference type="NCBIfam" id="TIGR00653">
    <property type="entry name" value="GlnA"/>
    <property type="match status" value="1"/>
</dbReference>
<dbReference type="GO" id="GO:0046872">
    <property type="term" value="F:metal ion binding"/>
    <property type="evidence" value="ECO:0007669"/>
    <property type="project" value="UniProtKB-KW"/>
</dbReference>
<feature type="binding site" evidence="13">
    <location>
        <begin position="263"/>
        <end position="265"/>
    </location>
    <ligand>
        <name>ATP</name>
        <dbReference type="ChEBI" id="CHEBI:30616"/>
    </ligand>
</feature>
<feature type="binding site" evidence="13">
    <location>
        <position position="200"/>
    </location>
    <ligand>
        <name>ATP</name>
        <dbReference type="ChEBI" id="CHEBI:30616"/>
    </ligand>
</feature>
<dbReference type="InterPro" id="IPR027303">
    <property type="entry name" value="Gln_synth_gly_rich_site"/>
</dbReference>
<feature type="binding site" evidence="14">
    <location>
        <position position="261"/>
    </location>
    <ligand>
        <name>Mg(2+)</name>
        <dbReference type="ChEBI" id="CHEBI:18420"/>
        <label>1</label>
    </ligand>
</feature>
<evidence type="ECO:0000256" key="15">
    <source>
        <dbReference type="PIRSR" id="PIRSR604809-50"/>
    </source>
</evidence>
<dbReference type="PROSITE" id="PS51986">
    <property type="entry name" value="GS_BETA_GRASP"/>
    <property type="match status" value="1"/>
</dbReference>
<dbReference type="GO" id="GO:0005524">
    <property type="term" value="F:ATP binding"/>
    <property type="evidence" value="ECO:0007669"/>
    <property type="project" value="UniProtKB-KW"/>
</dbReference>
<evidence type="ECO:0000256" key="16">
    <source>
        <dbReference type="PROSITE-ProRule" id="PRU01330"/>
    </source>
</evidence>
<comment type="cofactor">
    <cofactor evidence="14">
        <name>Mg(2+)</name>
        <dbReference type="ChEBI" id="CHEBI:18420"/>
    </cofactor>
    <text evidence="14">Binds 2 Mg(2+) ions per subunit.</text>
</comment>
<evidence type="ECO:0000256" key="14">
    <source>
        <dbReference type="PIRSR" id="PIRSR604809-3"/>
    </source>
</evidence>
<keyword evidence="5" id="KW-0963">Cytoplasm</keyword>
<reference evidence="21 22" key="1">
    <citation type="journal article" date="2015" name="Nature">
        <title>rRNA introns, odd ribosomes, and small enigmatic genomes across a large radiation of phyla.</title>
        <authorList>
            <person name="Brown C.T."/>
            <person name="Hug L.A."/>
            <person name="Thomas B.C."/>
            <person name="Sharon I."/>
            <person name="Castelle C.J."/>
            <person name="Singh A."/>
            <person name="Wilkins M.J."/>
            <person name="Williams K.H."/>
            <person name="Banfield J.F."/>
        </authorList>
    </citation>
    <scope>NUCLEOTIDE SEQUENCE [LARGE SCALE GENOMIC DNA]</scope>
</reference>
<evidence type="ECO:0000256" key="18">
    <source>
        <dbReference type="RuleBase" id="RU004356"/>
    </source>
</evidence>
<feature type="binding site" evidence="12">
    <location>
        <begin position="256"/>
        <end position="257"/>
    </location>
    <ligand>
        <name>L-glutamate</name>
        <dbReference type="ChEBI" id="CHEBI:29985"/>
    </ligand>
</feature>
<dbReference type="InterPro" id="IPR004809">
    <property type="entry name" value="Gln_synth_I"/>
</dbReference>
<dbReference type="PROSITE" id="PS51987">
    <property type="entry name" value="GS_CATALYTIC"/>
    <property type="match status" value="1"/>
</dbReference>
<dbReference type="Proteomes" id="UP000033934">
    <property type="component" value="Unassembled WGS sequence"/>
</dbReference>
<keyword evidence="7 14" id="KW-0479">Metal-binding</keyword>
<dbReference type="EMBL" id="LBVO01000049">
    <property type="protein sequence ID" value="KKQ87592.1"/>
    <property type="molecule type" value="Genomic_DNA"/>
</dbReference>
<protein>
    <recommendedName>
        <fullName evidence="4 18">Glutamine synthetase</fullName>
        <ecNumber evidence="3 18">6.3.1.2</ecNumber>
    </recommendedName>
</protein>
<evidence type="ECO:0000256" key="2">
    <source>
        <dbReference type="ARBA" id="ARBA00009897"/>
    </source>
</evidence>
<evidence type="ECO:0000256" key="8">
    <source>
        <dbReference type="ARBA" id="ARBA00022741"/>
    </source>
</evidence>
<comment type="catalytic activity">
    <reaction evidence="11 18">
        <text>L-glutamate + NH4(+) + ATP = L-glutamine + ADP + phosphate + H(+)</text>
        <dbReference type="Rhea" id="RHEA:16169"/>
        <dbReference type="ChEBI" id="CHEBI:15378"/>
        <dbReference type="ChEBI" id="CHEBI:28938"/>
        <dbReference type="ChEBI" id="CHEBI:29985"/>
        <dbReference type="ChEBI" id="CHEBI:30616"/>
        <dbReference type="ChEBI" id="CHEBI:43474"/>
        <dbReference type="ChEBI" id="CHEBI:58359"/>
        <dbReference type="ChEBI" id="CHEBI:456216"/>
        <dbReference type="EC" id="6.3.1.2"/>
    </reaction>
</comment>
<dbReference type="PROSITE" id="PS00180">
    <property type="entry name" value="GLNA_1"/>
    <property type="match status" value="1"/>
</dbReference>
<dbReference type="Gene3D" id="3.10.20.70">
    <property type="entry name" value="Glutamine synthetase, N-terminal domain"/>
    <property type="match status" value="1"/>
</dbReference>
<evidence type="ECO:0000256" key="11">
    <source>
        <dbReference type="ARBA" id="ARBA00049436"/>
    </source>
</evidence>
<comment type="similarity">
    <text evidence="2 16 17">Belongs to the glutamine synthetase family.</text>
</comment>
<evidence type="ECO:0000259" key="20">
    <source>
        <dbReference type="PROSITE" id="PS51987"/>
    </source>
</evidence>
<comment type="subcellular location">
    <subcellularLocation>
        <location evidence="1">Cytoplasm</location>
    </subcellularLocation>
</comment>
<dbReference type="PATRIC" id="fig|1618334.3.peg.662"/>
<evidence type="ECO:0000256" key="5">
    <source>
        <dbReference type="ARBA" id="ARBA00022490"/>
    </source>
</evidence>
<evidence type="ECO:0000256" key="9">
    <source>
        <dbReference type="ARBA" id="ARBA00022840"/>
    </source>
</evidence>
<dbReference type="GO" id="GO:0004356">
    <property type="term" value="F:glutamine synthetase activity"/>
    <property type="evidence" value="ECO:0007669"/>
    <property type="project" value="UniProtKB-EC"/>
</dbReference>
<proteinExistence type="inferred from homology"/>
<dbReference type="SUPFAM" id="SSF54368">
    <property type="entry name" value="Glutamine synthetase, N-terminal domain"/>
    <property type="match status" value="1"/>
</dbReference>
<feature type="binding site" evidence="13">
    <location>
        <position position="332"/>
    </location>
    <ligand>
        <name>ATP</name>
        <dbReference type="ChEBI" id="CHEBI:30616"/>
    </ligand>
</feature>
<dbReference type="GO" id="GO:0006542">
    <property type="term" value="P:glutamine biosynthetic process"/>
    <property type="evidence" value="ECO:0007669"/>
    <property type="project" value="InterPro"/>
</dbReference>
<dbReference type="InterPro" id="IPR036651">
    <property type="entry name" value="Gln_synt_N_sf"/>
</dbReference>
<name>A0A0G0L9E2_9BACT</name>